<gene>
    <name evidence="2" type="ORF">LCGC14_1115330</name>
</gene>
<evidence type="ECO:0000256" key="1">
    <source>
        <dbReference type="SAM" id="Phobius"/>
    </source>
</evidence>
<dbReference type="InterPro" id="IPR013211">
    <property type="entry name" value="LVIVD"/>
</dbReference>
<proteinExistence type="predicted"/>
<keyword evidence="1" id="KW-0472">Membrane</keyword>
<dbReference type="Pfam" id="PF08309">
    <property type="entry name" value="LVIVD"/>
    <property type="match status" value="4"/>
</dbReference>
<organism evidence="2">
    <name type="scientific">marine sediment metagenome</name>
    <dbReference type="NCBI Taxonomy" id="412755"/>
    <lineage>
        <taxon>unclassified sequences</taxon>
        <taxon>metagenomes</taxon>
        <taxon>ecological metagenomes</taxon>
    </lineage>
</organism>
<name>A0A0F9PNK2_9ZZZZ</name>
<comment type="caution">
    <text evidence="2">The sequence shown here is derived from an EMBL/GenBank/DDBJ whole genome shotgun (WGS) entry which is preliminary data.</text>
</comment>
<dbReference type="SUPFAM" id="SSF63825">
    <property type="entry name" value="YWTD domain"/>
    <property type="match status" value="1"/>
</dbReference>
<evidence type="ECO:0008006" key="3">
    <source>
        <dbReference type="Google" id="ProtNLM"/>
    </source>
</evidence>
<feature type="transmembrane region" description="Helical" evidence="1">
    <location>
        <begin position="638"/>
        <end position="656"/>
    </location>
</feature>
<dbReference type="PANTHER" id="PTHR24273">
    <property type="entry name" value="FI04643P-RELATED"/>
    <property type="match status" value="1"/>
</dbReference>
<reference evidence="2" key="1">
    <citation type="journal article" date="2015" name="Nature">
        <title>Complex archaea that bridge the gap between prokaryotes and eukaryotes.</title>
        <authorList>
            <person name="Spang A."/>
            <person name="Saw J.H."/>
            <person name="Jorgensen S.L."/>
            <person name="Zaremba-Niedzwiedzka K."/>
            <person name="Martijn J."/>
            <person name="Lind A.E."/>
            <person name="van Eijk R."/>
            <person name="Schleper C."/>
            <person name="Guy L."/>
            <person name="Ettema T.J."/>
        </authorList>
    </citation>
    <scope>NUCLEOTIDE SEQUENCE</scope>
</reference>
<dbReference type="PANTHER" id="PTHR24273:SF32">
    <property type="entry name" value="HYALIN"/>
    <property type="match status" value="1"/>
</dbReference>
<protein>
    <recommendedName>
        <fullName evidence="3">Cadherin domain-containing protein</fullName>
    </recommendedName>
</protein>
<keyword evidence="1" id="KW-1133">Transmembrane helix</keyword>
<sequence>MSGDYAYVADIFELAVIDISDPTNPGTPVYEATTGEAWGVYVSGDYAYVADGNSGLAVIDIYDPTNPGTPVYEDTTGSARGIYVSGDYAYIADHSSGLAVIDISDPTNPGTPVYEDTTGYAWSVYVSGDYAYVADYDSGLAVIQIRKRIDMDDPIISNAQGDFTVEYGYTGENLTWTAADANPDTYTIELQGSGIVAGPTAWTSSVAITYSIPDGFVVGVYVYTVNFTDAAGKSVIDSVTFTVDDMTNPTIISAPSDLPVEFGYTGQTLSWNATDPHPNTYTIELQGSGIIAGPTTWTSGVQIIYNIPDSLAVGVYIYTVNFTDDYGNSIIDSVTFTVSDTTNPTIISAPSDLPVEFGYTGQNLSWNATDIHPNTYTIELQGSGIIAGPTAWTSGVQIIYNIPDSLAVGVYIYTVNFTDDYGNSIIDSVTFTVSDTTNPTIISAPSDLPVEFGYTGQNLSWNATDIHPNTYTIELQGSGIIAGPTAWTSGVQIIYNIPDSLAVGVYIYTVNFTDDYGNSIIDSVTFTVGADTINPIISNAPSDFTVDYGYTGESIPWTATDANPNIYTIALQGTGTVTGPTAWSSGVAITYNVPDGLSVGEYFYTVNFTDDFDNFITHTVKMTVREVTTGGNGGAISFGNYYLIFLVIGIIALVIVQKRREQFSYR</sequence>
<keyword evidence="1" id="KW-0812">Transmembrane</keyword>
<evidence type="ECO:0000313" key="2">
    <source>
        <dbReference type="EMBL" id="KKN02671.1"/>
    </source>
</evidence>
<accession>A0A0F9PNK2</accession>
<dbReference type="EMBL" id="LAZR01005124">
    <property type="protein sequence ID" value="KKN02671.1"/>
    <property type="molecule type" value="Genomic_DNA"/>
</dbReference>
<dbReference type="AlphaFoldDB" id="A0A0F9PNK2"/>